<organism evidence="2 3">
    <name type="scientific">Eucalyptus globulus</name>
    <name type="common">Tasmanian blue gum</name>
    <dbReference type="NCBI Taxonomy" id="34317"/>
    <lineage>
        <taxon>Eukaryota</taxon>
        <taxon>Viridiplantae</taxon>
        <taxon>Streptophyta</taxon>
        <taxon>Embryophyta</taxon>
        <taxon>Tracheophyta</taxon>
        <taxon>Spermatophyta</taxon>
        <taxon>Magnoliopsida</taxon>
        <taxon>eudicotyledons</taxon>
        <taxon>Gunneridae</taxon>
        <taxon>Pentapetalae</taxon>
        <taxon>rosids</taxon>
        <taxon>malvids</taxon>
        <taxon>Myrtales</taxon>
        <taxon>Myrtaceae</taxon>
        <taxon>Myrtoideae</taxon>
        <taxon>Eucalypteae</taxon>
        <taxon>Eucalyptus</taxon>
    </lineage>
</organism>
<evidence type="ECO:0000313" key="2">
    <source>
        <dbReference type="EMBL" id="KAL3721290.1"/>
    </source>
</evidence>
<dbReference type="Proteomes" id="UP001634007">
    <property type="component" value="Unassembled WGS sequence"/>
</dbReference>
<keyword evidence="3" id="KW-1185">Reference proteome</keyword>
<evidence type="ECO:0000256" key="1">
    <source>
        <dbReference type="SAM" id="MobiDB-lite"/>
    </source>
</evidence>
<dbReference type="EMBL" id="JBJKBG010000009">
    <property type="protein sequence ID" value="KAL3721290.1"/>
    <property type="molecule type" value="Genomic_DNA"/>
</dbReference>
<feature type="non-terminal residue" evidence="2">
    <location>
        <position position="1"/>
    </location>
</feature>
<feature type="region of interest" description="Disordered" evidence="1">
    <location>
        <begin position="1"/>
        <end position="37"/>
    </location>
</feature>
<evidence type="ECO:0000313" key="3">
    <source>
        <dbReference type="Proteomes" id="UP001634007"/>
    </source>
</evidence>
<accession>A0ABD3J907</accession>
<gene>
    <name evidence="2" type="ORF">ACJRO7_033738</name>
</gene>
<sequence>GQRAETGCSSDRWAKTQRPAKATADTAAGEQGCRAGEEGSCCSGVVTGSDLLMSGCSSEQIGTAAVSWGKQAVAQCRGCSKRQCWRSDDDRGAASFDCRQCRRSEQVPDFDCKAANSTRDERRQSVRG</sequence>
<proteinExistence type="predicted"/>
<dbReference type="AlphaFoldDB" id="A0ABD3J907"/>
<name>A0ABD3J907_EUCGL</name>
<comment type="caution">
    <text evidence="2">The sequence shown here is derived from an EMBL/GenBank/DDBJ whole genome shotgun (WGS) entry which is preliminary data.</text>
</comment>
<protein>
    <submittedName>
        <fullName evidence="2">Uncharacterized protein</fullName>
    </submittedName>
</protein>
<reference evidence="2 3" key="1">
    <citation type="submission" date="2024-11" db="EMBL/GenBank/DDBJ databases">
        <title>Chromosome-level genome assembly of Eucalyptus globulus Labill. provides insights into its genome evolution.</title>
        <authorList>
            <person name="Li X."/>
        </authorList>
    </citation>
    <scope>NUCLEOTIDE SEQUENCE [LARGE SCALE GENOMIC DNA]</scope>
    <source>
        <strain evidence="2">CL2024</strain>
        <tissue evidence="2">Fresh tender leaves</tissue>
    </source>
</reference>